<feature type="coiled-coil region" evidence="5">
    <location>
        <begin position="261"/>
        <end position="305"/>
    </location>
</feature>
<dbReference type="InterPro" id="IPR024478">
    <property type="entry name" value="HlyB_4HB_MCP"/>
</dbReference>
<organism evidence="9 10">
    <name type="scientific">Megalodesulfovibrio gigas (strain ATCC 19364 / DSM 1382 / NCIMB 9332 / VKM B-1759)</name>
    <name type="common">Desulfovibrio gigas</name>
    <dbReference type="NCBI Taxonomy" id="1121448"/>
    <lineage>
        <taxon>Bacteria</taxon>
        <taxon>Pseudomonadati</taxon>
        <taxon>Thermodesulfobacteriota</taxon>
        <taxon>Desulfovibrionia</taxon>
        <taxon>Desulfovibrionales</taxon>
        <taxon>Desulfovibrionaceae</taxon>
        <taxon>Megalodesulfovibrio</taxon>
    </lineage>
</organism>
<dbReference type="PANTHER" id="PTHR32089">
    <property type="entry name" value="METHYL-ACCEPTING CHEMOTAXIS PROTEIN MCPB"/>
    <property type="match status" value="1"/>
</dbReference>
<dbReference type="Proteomes" id="UP000016587">
    <property type="component" value="Chromosome"/>
</dbReference>
<dbReference type="RefSeq" id="WP_021759143.1">
    <property type="nucleotide sequence ID" value="NC_022444.1"/>
</dbReference>
<evidence type="ECO:0000256" key="1">
    <source>
        <dbReference type="ARBA" id="ARBA00004370"/>
    </source>
</evidence>
<dbReference type="GO" id="GO:0006935">
    <property type="term" value="P:chemotaxis"/>
    <property type="evidence" value="ECO:0007669"/>
    <property type="project" value="InterPro"/>
</dbReference>
<dbReference type="PANTHER" id="PTHR32089:SF112">
    <property type="entry name" value="LYSOZYME-LIKE PROTEIN-RELATED"/>
    <property type="match status" value="1"/>
</dbReference>
<dbReference type="Pfam" id="PF12729">
    <property type="entry name" value="4HB_MCP_1"/>
    <property type="match status" value="1"/>
</dbReference>
<dbReference type="GO" id="GO:0016020">
    <property type="term" value="C:membrane"/>
    <property type="evidence" value="ECO:0007669"/>
    <property type="project" value="UniProtKB-SubCell"/>
</dbReference>
<feature type="transmembrane region" description="Helical" evidence="6">
    <location>
        <begin position="14"/>
        <end position="35"/>
    </location>
</feature>
<dbReference type="Pfam" id="PF00015">
    <property type="entry name" value="MCPsignal"/>
    <property type="match status" value="1"/>
</dbReference>
<evidence type="ECO:0000256" key="3">
    <source>
        <dbReference type="ARBA" id="ARBA00029447"/>
    </source>
</evidence>
<dbReference type="PROSITE" id="PS50111">
    <property type="entry name" value="CHEMOTAXIS_TRANSDUC_2"/>
    <property type="match status" value="1"/>
</dbReference>
<dbReference type="SMART" id="SM00304">
    <property type="entry name" value="HAMP"/>
    <property type="match status" value="1"/>
</dbReference>
<comment type="subcellular location">
    <subcellularLocation>
        <location evidence="1">Membrane</location>
    </subcellularLocation>
</comment>
<dbReference type="OrthoDB" id="5438492at2"/>
<dbReference type="SUPFAM" id="SSF58104">
    <property type="entry name" value="Methyl-accepting chemotaxis protein (MCP) signaling domain"/>
    <property type="match status" value="1"/>
</dbReference>
<dbReference type="FunFam" id="1.10.287.950:FF:000001">
    <property type="entry name" value="Methyl-accepting chemotaxis sensory transducer"/>
    <property type="match status" value="1"/>
</dbReference>
<dbReference type="CDD" id="cd06225">
    <property type="entry name" value="HAMP"/>
    <property type="match status" value="1"/>
</dbReference>
<evidence type="ECO:0000259" key="7">
    <source>
        <dbReference type="PROSITE" id="PS50111"/>
    </source>
</evidence>
<dbReference type="EMBL" id="CP006585">
    <property type="protein sequence ID" value="AGW12490.1"/>
    <property type="molecule type" value="Genomic_DNA"/>
</dbReference>
<evidence type="ECO:0000256" key="5">
    <source>
        <dbReference type="SAM" id="Coils"/>
    </source>
</evidence>
<reference evidence="9 10" key="1">
    <citation type="journal article" date="2013" name="J. Bacteriol.">
        <title>Roles of HynAB and Ech, the only two hydrogenases found in the model sulfate reducer Desulfovibrio gigas.</title>
        <authorList>
            <person name="Morais-Silva F.O."/>
            <person name="Santos C.I."/>
            <person name="Rodrigues R."/>
            <person name="Pereira I.A."/>
            <person name="Rodrigues-Pousada C."/>
        </authorList>
    </citation>
    <scope>NUCLEOTIDE SEQUENCE [LARGE SCALE GENOMIC DNA]</scope>
    <source>
        <strain evidence="10">ATCC 19364 / DSM 1382 / NCIMB 9332 / VKM B-1759</strain>
    </source>
</reference>
<feature type="domain" description="Methyl-accepting transducer" evidence="7">
    <location>
        <begin position="317"/>
        <end position="553"/>
    </location>
</feature>
<dbReference type="InterPro" id="IPR004089">
    <property type="entry name" value="MCPsignal_dom"/>
</dbReference>
<dbReference type="AlphaFoldDB" id="T2G7B5"/>
<dbReference type="Pfam" id="PF00672">
    <property type="entry name" value="HAMP"/>
    <property type="match status" value="1"/>
</dbReference>
<dbReference type="PROSITE" id="PS50885">
    <property type="entry name" value="HAMP"/>
    <property type="match status" value="1"/>
</dbReference>
<name>T2G7B5_MEGG1</name>
<keyword evidence="6" id="KW-1133">Transmembrane helix</keyword>
<comment type="similarity">
    <text evidence="3">Belongs to the methyl-accepting chemotaxis (MCP) protein family.</text>
</comment>
<dbReference type="PATRIC" id="fig|1121448.10.peg.581"/>
<sequence>MHMLNDSRLGLRLFVSYTLLTVFVLILGWVGLVGVKEEGEQLDSLFHISLPSQSLLLEADRDLHQLVVAERSLIFADPAAPVYQELIKEYDTNLQQANTRWEKYKALVDTDDERRLFGDYETRRAEWMAVSRRVVDGIQANTPEGRQQAMALVLGESRSAFNHMRDVIDKLTEMNEESAAKKNDLADATFAAITTRIQGLTGGGVLLAILLTVLVTRSIVRPLGRCLAFSKAVTEGRLDSTLDVRQRDEVGRLAEGLRHMVGTLKQELENATASQAQAAREAERARLAVAEADQARTQADQARRQGMLEAASRLQSVVTVVSGASDELAGRIEEATQGAQRQAARVGETATAMEEMNATVLEVARSASQAAQTAAQARTKAETGAGVVRKVVDSIDRVGNQARAVKEDMARLGEKAESIGRILDVISDIADQTNLLALNAAIEAARAGDAGRGFAVVADEVRKLAEKTMQATKEVGQAIGGIQQGARTSAAGVDNAADAIGDVTTLAAQSGEALREIVSLVELASDQVSSIATASEEQSATSEEINRSLDDIHGISAQTTDSMGRSAQAVSELLSQAQALGEVIADMQRGG</sequence>
<proteinExistence type="inferred from homology"/>
<dbReference type="Gene3D" id="1.10.287.950">
    <property type="entry name" value="Methyl-accepting chemotaxis protein"/>
    <property type="match status" value="1"/>
</dbReference>
<dbReference type="CDD" id="cd11386">
    <property type="entry name" value="MCP_signal"/>
    <property type="match status" value="1"/>
</dbReference>
<dbReference type="HOGENOM" id="CLU_000445_107_27_7"/>
<dbReference type="InterPro" id="IPR003660">
    <property type="entry name" value="HAMP_dom"/>
</dbReference>
<keyword evidence="6" id="KW-0812">Transmembrane</keyword>
<dbReference type="eggNOG" id="COG0840">
    <property type="taxonomic scope" value="Bacteria"/>
</dbReference>
<evidence type="ECO:0000313" key="10">
    <source>
        <dbReference type="Proteomes" id="UP000016587"/>
    </source>
</evidence>
<dbReference type="GO" id="GO:0004888">
    <property type="term" value="F:transmembrane signaling receptor activity"/>
    <property type="evidence" value="ECO:0007669"/>
    <property type="project" value="InterPro"/>
</dbReference>
<evidence type="ECO:0000256" key="2">
    <source>
        <dbReference type="ARBA" id="ARBA00023224"/>
    </source>
</evidence>
<accession>T2G7B5</accession>
<dbReference type="STRING" id="1121448.DGI_0582"/>
<keyword evidence="10" id="KW-1185">Reference proteome</keyword>
<dbReference type="GO" id="GO:0007165">
    <property type="term" value="P:signal transduction"/>
    <property type="evidence" value="ECO:0007669"/>
    <property type="project" value="UniProtKB-KW"/>
</dbReference>
<protein>
    <submittedName>
        <fullName evidence="9">Putative HAMP domain protein</fullName>
    </submittedName>
</protein>
<keyword evidence="2 4" id="KW-0807">Transducer</keyword>
<feature type="domain" description="HAMP" evidence="8">
    <location>
        <begin position="217"/>
        <end position="269"/>
    </location>
</feature>
<evidence type="ECO:0000313" key="9">
    <source>
        <dbReference type="EMBL" id="AGW12490.1"/>
    </source>
</evidence>
<keyword evidence="5" id="KW-0175">Coiled coil</keyword>
<dbReference type="SMART" id="SM00283">
    <property type="entry name" value="MA"/>
    <property type="match status" value="1"/>
</dbReference>
<dbReference type="KEGG" id="dgg:DGI_0582"/>
<evidence type="ECO:0000256" key="6">
    <source>
        <dbReference type="SAM" id="Phobius"/>
    </source>
</evidence>
<reference evidence="10" key="2">
    <citation type="submission" date="2013-07" db="EMBL/GenBank/DDBJ databases">
        <authorList>
            <person name="Morais-Silva F.O."/>
            <person name="Rezende A.M."/>
            <person name="Pimentel C."/>
            <person name="Resende D.M."/>
            <person name="Santos C.I."/>
            <person name="Clemente C."/>
            <person name="de Oliveira L.M."/>
            <person name="da Silva S.M."/>
            <person name="Costa D.A."/>
            <person name="Varela-Raposo A."/>
            <person name="Horacio E.C.A."/>
            <person name="Matos M."/>
            <person name="Flores O."/>
            <person name="Ruiz J.C."/>
            <person name="Rodrigues-Pousada C."/>
        </authorList>
    </citation>
    <scope>NUCLEOTIDE SEQUENCE [LARGE SCALE GENOMIC DNA]</scope>
    <source>
        <strain evidence="10">ATCC 19364 / DSM 1382 / NCIMB 9332 / VKM B-1759</strain>
    </source>
</reference>
<gene>
    <name evidence="9" type="ORF">DGI_0582</name>
</gene>
<dbReference type="Gene3D" id="6.10.340.10">
    <property type="match status" value="1"/>
</dbReference>
<evidence type="ECO:0000259" key="8">
    <source>
        <dbReference type="PROSITE" id="PS50885"/>
    </source>
</evidence>
<dbReference type="InterPro" id="IPR004090">
    <property type="entry name" value="Chemotax_Me-accpt_rcpt"/>
</dbReference>
<dbReference type="eggNOG" id="COG5278">
    <property type="taxonomic scope" value="Bacteria"/>
</dbReference>
<dbReference type="PRINTS" id="PR00260">
    <property type="entry name" value="CHEMTRNSDUCR"/>
</dbReference>
<evidence type="ECO:0000256" key="4">
    <source>
        <dbReference type="PROSITE-ProRule" id="PRU00284"/>
    </source>
</evidence>
<keyword evidence="6" id="KW-0472">Membrane</keyword>